<accession>A0A9P9A1T8</accession>
<dbReference type="Proteomes" id="UP000758603">
    <property type="component" value="Unassembled WGS sequence"/>
</dbReference>
<keyword evidence="3" id="KW-1185">Reference proteome</keyword>
<dbReference type="PANTHER" id="PTHR24148">
    <property type="entry name" value="ANKYRIN REPEAT DOMAIN-CONTAINING PROTEIN 39 HOMOLOG-RELATED"/>
    <property type="match status" value="1"/>
</dbReference>
<organism evidence="2 3">
    <name type="scientific">Truncatella angustata</name>
    <dbReference type="NCBI Taxonomy" id="152316"/>
    <lineage>
        <taxon>Eukaryota</taxon>
        <taxon>Fungi</taxon>
        <taxon>Dikarya</taxon>
        <taxon>Ascomycota</taxon>
        <taxon>Pezizomycotina</taxon>
        <taxon>Sordariomycetes</taxon>
        <taxon>Xylariomycetidae</taxon>
        <taxon>Amphisphaeriales</taxon>
        <taxon>Sporocadaceae</taxon>
        <taxon>Truncatella</taxon>
    </lineage>
</organism>
<dbReference type="AlphaFoldDB" id="A0A9P9A1T8"/>
<dbReference type="EMBL" id="JAGPXC010000002">
    <property type="protein sequence ID" value="KAH6657501.1"/>
    <property type="molecule type" value="Genomic_DNA"/>
</dbReference>
<evidence type="ECO:0000313" key="3">
    <source>
        <dbReference type="Proteomes" id="UP000758603"/>
    </source>
</evidence>
<dbReference type="PANTHER" id="PTHR24148:SF64">
    <property type="entry name" value="HETEROKARYON INCOMPATIBILITY DOMAIN-CONTAINING PROTEIN"/>
    <property type="match status" value="1"/>
</dbReference>
<gene>
    <name evidence="2" type="ORF">BKA67DRAFT_555451</name>
</gene>
<dbReference type="RefSeq" id="XP_045961735.1">
    <property type="nucleotide sequence ID" value="XM_046102081.1"/>
</dbReference>
<dbReference type="OrthoDB" id="5571888at2759"/>
<comment type="caution">
    <text evidence="2">The sequence shown here is derived from an EMBL/GenBank/DDBJ whole genome shotgun (WGS) entry which is preliminary data.</text>
</comment>
<dbReference type="InterPro" id="IPR010730">
    <property type="entry name" value="HET"/>
</dbReference>
<protein>
    <recommendedName>
        <fullName evidence="1">Heterokaryon incompatibility domain-containing protein</fullName>
    </recommendedName>
</protein>
<evidence type="ECO:0000313" key="2">
    <source>
        <dbReference type="EMBL" id="KAH6657501.1"/>
    </source>
</evidence>
<dbReference type="InterPro" id="IPR052895">
    <property type="entry name" value="HetReg/Transcr_Mod"/>
</dbReference>
<dbReference type="GeneID" id="70130973"/>
<evidence type="ECO:0000259" key="1">
    <source>
        <dbReference type="Pfam" id="PF06985"/>
    </source>
</evidence>
<name>A0A9P9A1T8_9PEZI</name>
<feature type="domain" description="Heterokaryon incompatibility" evidence="1">
    <location>
        <begin position="68"/>
        <end position="122"/>
    </location>
</feature>
<dbReference type="Pfam" id="PF06985">
    <property type="entry name" value="HET"/>
    <property type="match status" value="1"/>
</dbReference>
<reference evidence="2" key="1">
    <citation type="journal article" date="2021" name="Nat. Commun.">
        <title>Genetic determinants of endophytism in the Arabidopsis root mycobiome.</title>
        <authorList>
            <person name="Mesny F."/>
            <person name="Miyauchi S."/>
            <person name="Thiergart T."/>
            <person name="Pickel B."/>
            <person name="Atanasova L."/>
            <person name="Karlsson M."/>
            <person name="Huettel B."/>
            <person name="Barry K.W."/>
            <person name="Haridas S."/>
            <person name="Chen C."/>
            <person name="Bauer D."/>
            <person name="Andreopoulos W."/>
            <person name="Pangilinan J."/>
            <person name="LaButti K."/>
            <person name="Riley R."/>
            <person name="Lipzen A."/>
            <person name="Clum A."/>
            <person name="Drula E."/>
            <person name="Henrissat B."/>
            <person name="Kohler A."/>
            <person name="Grigoriev I.V."/>
            <person name="Martin F.M."/>
            <person name="Hacquard S."/>
        </authorList>
    </citation>
    <scope>NUCLEOTIDE SEQUENCE</scope>
    <source>
        <strain evidence="2">MPI-SDFR-AT-0073</strain>
    </source>
</reference>
<proteinExistence type="predicted"/>
<sequence length="122" mass="13833">MPPVTGSKAKPGPPCPPYEYQSLRRRFIGLLVSEPGTNQDGIVIRLQPTRYFKSTRDSKIIQGTIMAYEALSYVWGSRENLQFVYVGQKRLSGISITRSLDIALRYIRKQDTPRVIDALCIN</sequence>